<keyword evidence="7" id="KW-0288">FMN</keyword>
<dbReference type="Pfam" id="PF00258">
    <property type="entry name" value="Flavodoxin_1"/>
    <property type="match status" value="1"/>
</dbReference>
<dbReference type="PANTHER" id="PTHR43410:SF1">
    <property type="entry name" value="NITRIC OXIDE SYNTHASE"/>
    <property type="match status" value="1"/>
</dbReference>
<dbReference type="Pfam" id="PF00175">
    <property type="entry name" value="NAD_binding_1"/>
    <property type="match status" value="1"/>
</dbReference>
<dbReference type="InterPro" id="IPR017938">
    <property type="entry name" value="Riboflavin_synthase-like_b-brl"/>
</dbReference>
<sequence length="1018" mass="113880">MRSTQMDEFQKIVKDNPVLTSTGCTREFCQAGRMIHSDEPRVGETRALEVVKEEASAFLWQLLKEGVYTEEQYTARRNEVLNSLEASAVVEPMLVDGVKTVGKTATWTQTSQELQRGLQLAWKNSRKCIMRSHFKELELCDLRHITTSFGMVTAVIDEVLKAFNKGQIKPTVFAFPPRSTSGTGPMFWSKQLLNFAGYQQADGSILGDPSNVELTQDILGLGWVPPSPKSKWDILPIVAMAENDAPAWADLPSELCELVDIDHPRFPAKFRELGLKWYQFPALSRLGFDIGGVQYTAAPFIGWYMDAEIGVRNLADSFRYNSLPDVAETIGFDINTYKKSAEYAEIESMDDLPDYEQLVWLSRAQAELNYAVRWSFLQKGISCVGTLAASSDWTRFDDEHAQKHGYRLNSDPYWIAPPQGSVIPVWHRGGAPNYQPKPLIARHRFDPVKAWRRRRDAVNAAITRVVKREGNWVPESVTPICHQNGTYNTNGEIATSLQKKVSIYYCSTGTSALKLAEKLKKRVKELPGNFQVDIKILNSLDIRNIDLSDPILMVASTTGDGRFPANGADLEAAMEDMAQEYRGAFPVKFSIFGVGDSAYPTFNAASTKLYNFMKAVGGVPIATGLVKGNTAVEALPMKSFNRWWSAVRGSLTGEESTIETGEDEYLEQQRMLEMFKTGRLLDKSASETWEGRIIMITMDLGDVDYVEMSHLRLLPWNAPAQVSRALAALGVSDPGQLIPLNDTGLQPLSYADFFRRFADLEGSFKDFRWLSEVSSDVDVCDRSGSVLEVLERLPMLQDISDDLRMKICLNMPLLRPRSFSVASSAQYIGRGKVEIMVRLHRGGRFSDKFLAAIAPGSPIQYSPVSIIPGRDLLSSDKPVVAICTGTGFAPVRSLLQQRIHSVKEAKARGCPFHFQKPPISLFLGFKAHDQPLFQDILSTAVRYGLIDMLFQVPSNKQKRRVQDYVQEHKESVLVRIRDGSVYVCGAKAMVSDTAMRLSDMIGGDARQRLGSRYVEEIF</sequence>
<dbReference type="InterPro" id="IPR044940">
    <property type="entry name" value="NOS_dom_2"/>
</dbReference>
<evidence type="ECO:0000256" key="10">
    <source>
        <dbReference type="ARBA" id="ARBA00022860"/>
    </source>
</evidence>
<dbReference type="InterPro" id="IPR050607">
    <property type="entry name" value="NOS"/>
</dbReference>
<protein>
    <recommendedName>
        <fullName evidence="4">nitric-oxide synthase (NADPH)</fullName>
        <ecNumber evidence="4">1.14.13.39</ecNumber>
    </recommendedName>
</protein>
<feature type="domain" description="Flavodoxin-like" evidence="13">
    <location>
        <begin position="501"/>
        <end position="648"/>
    </location>
</feature>
<dbReference type="SUPFAM" id="SSF56512">
    <property type="entry name" value="Nitric oxide (NO) synthase oxygenase domain"/>
    <property type="match status" value="1"/>
</dbReference>
<dbReference type="GO" id="GO:0046872">
    <property type="term" value="F:metal ion binding"/>
    <property type="evidence" value="ECO:0007669"/>
    <property type="project" value="UniProtKB-KW"/>
</dbReference>
<dbReference type="Gene3D" id="3.40.50.80">
    <property type="entry name" value="Nucleotide-binding domain of ferredoxin-NADP reductase (FNR) module"/>
    <property type="match status" value="1"/>
</dbReference>
<dbReference type="GO" id="GO:0006809">
    <property type="term" value="P:nitric oxide biosynthetic process"/>
    <property type="evidence" value="ECO:0007669"/>
    <property type="project" value="InterPro"/>
</dbReference>
<evidence type="ECO:0000256" key="5">
    <source>
        <dbReference type="ARBA" id="ARBA00022617"/>
    </source>
</evidence>
<proteinExistence type="inferred from homology"/>
<evidence type="ECO:0000256" key="1">
    <source>
        <dbReference type="ARBA" id="ARBA00001917"/>
    </source>
</evidence>
<dbReference type="PROSITE" id="PS50902">
    <property type="entry name" value="FLAVODOXIN_LIKE"/>
    <property type="match status" value="1"/>
</dbReference>
<evidence type="ECO:0000256" key="12">
    <source>
        <dbReference type="ARBA" id="ARBA00023004"/>
    </source>
</evidence>
<dbReference type="InterPro" id="IPR001433">
    <property type="entry name" value="OxRdtase_FAD/NAD-bd"/>
</dbReference>
<comment type="cofactor">
    <cofactor evidence="2">
        <name>FAD</name>
        <dbReference type="ChEBI" id="CHEBI:57692"/>
    </cofactor>
</comment>
<keyword evidence="9" id="KW-0274">FAD</keyword>
<evidence type="ECO:0000256" key="11">
    <source>
        <dbReference type="ARBA" id="ARBA00023002"/>
    </source>
</evidence>
<keyword evidence="10" id="KW-0112">Calmodulin-binding</keyword>
<dbReference type="SUPFAM" id="SSF63380">
    <property type="entry name" value="Riboflavin synthase domain-like"/>
    <property type="match status" value="1"/>
</dbReference>
<evidence type="ECO:0000256" key="4">
    <source>
        <dbReference type="ARBA" id="ARBA00012989"/>
    </source>
</evidence>
<dbReference type="GO" id="GO:0010181">
    <property type="term" value="F:FMN binding"/>
    <property type="evidence" value="ECO:0007669"/>
    <property type="project" value="InterPro"/>
</dbReference>
<evidence type="ECO:0000256" key="7">
    <source>
        <dbReference type="ARBA" id="ARBA00022643"/>
    </source>
</evidence>
<evidence type="ECO:0000259" key="13">
    <source>
        <dbReference type="PROSITE" id="PS50902"/>
    </source>
</evidence>
<dbReference type="SUPFAM" id="SSF52218">
    <property type="entry name" value="Flavoproteins"/>
    <property type="match status" value="1"/>
</dbReference>
<evidence type="ECO:0000256" key="2">
    <source>
        <dbReference type="ARBA" id="ARBA00001974"/>
    </source>
</evidence>
<evidence type="ECO:0000256" key="3">
    <source>
        <dbReference type="ARBA" id="ARBA00006267"/>
    </source>
</evidence>
<dbReference type="InterPro" id="IPR044943">
    <property type="entry name" value="NOS_dom_1"/>
</dbReference>
<dbReference type="InterPro" id="IPR044944">
    <property type="entry name" value="NOS_dom_3"/>
</dbReference>
<keyword evidence="8" id="KW-0479">Metal-binding</keyword>
<dbReference type="EMBL" id="ML732265">
    <property type="protein sequence ID" value="KAB8071721.1"/>
    <property type="molecule type" value="Genomic_DNA"/>
</dbReference>
<comment type="cofactor">
    <cofactor evidence="1">
        <name>FMN</name>
        <dbReference type="ChEBI" id="CHEBI:58210"/>
    </cofactor>
</comment>
<dbReference type="EC" id="1.14.13.39" evidence="4"/>
<evidence type="ECO:0000256" key="9">
    <source>
        <dbReference type="ARBA" id="ARBA00022827"/>
    </source>
</evidence>
<dbReference type="OrthoDB" id="1856718at2759"/>
<dbReference type="InterPro" id="IPR036119">
    <property type="entry name" value="NOS_N_sf"/>
</dbReference>
<keyword evidence="12" id="KW-0408">Iron</keyword>
<dbReference type="InterPro" id="IPR029039">
    <property type="entry name" value="Flavoprotein-like_sf"/>
</dbReference>
<dbReference type="PRINTS" id="PR00371">
    <property type="entry name" value="FPNCR"/>
</dbReference>
<keyword evidence="15" id="KW-1185">Reference proteome</keyword>
<evidence type="ECO:0000256" key="8">
    <source>
        <dbReference type="ARBA" id="ARBA00022723"/>
    </source>
</evidence>
<evidence type="ECO:0000313" key="15">
    <source>
        <dbReference type="Proteomes" id="UP000326565"/>
    </source>
</evidence>
<dbReference type="GO" id="GO:0005516">
    <property type="term" value="F:calmodulin binding"/>
    <property type="evidence" value="ECO:0007669"/>
    <property type="project" value="UniProtKB-KW"/>
</dbReference>
<dbReference type="GO" id="GO:0004517">
    <property type="term" value="F:nitric-oxide synthase activity"/>
    <property type="evidence" value="ECO:0007669"/>
    <property type="project" value="UniProtKB-EC"/>
</dbReference>
<organism evidence="14 15">
    <name type="scientific">Aspergillus leporis</name>
    <dbReference type="NCBI Taxonomy" id="41062"/>
    <lineage>
        <taxon>Eukaryota</taxon>
        <taxon>Fungi</taxon>
        <taxon>Dikarya</taxon>
        <taxon>Ascomycota</taxon>
        <taxon>Pezizomycotina</taxon>
        <taxon>Eurotiomycetes</taxon>
        <taxon>Eurotiomycetidae</taxon>
        <taxon>Eurotiales</taxon>
        <taxon>Aspergillaceae</taxon>
        <taxon>Aspergillus</taxon>
        <taxon>Aspergillus subgen. Circumdati</taxon>
    </lineage>
</organism>
<dbReference type="InterPro" id="IPR001709">
    <property type="entry name" value="Flavoprot_Pyr_Nucl_cyt_Rdtase"/>
</dbReference>
<keyword evidence="6" id="KW-0285">Flavoprotein</keyword>
<dbReference type="InterPro" id="IPR008254">
    <property type="entry name" value="Flavodoxin/NO_synth"/>
</dbReference>
<gene>
    <name evidence="14" type="ORF">BDV29DRAFT_197199</name>
</gene>
<evidence type="ECO:0000256" key="6">
    <source>
        <dbReference type="ARBA" id="ARBA00022630"/>
    </source>
</evidence>
<dbReference type="PANTHER" id="PTHR43410">
    <property type="entry name" value="NITRIC OXIDE SYNTHASE OXYGENASE"/>
    <property type="match status" value="1"/>
</dbReference>
<dbReference type="Proteomes" id="UP000326565">
    <property type="component" value="Unassembled WGS sequence"/>
</dbReference>
<evidence type="ECO:0000313" key="14">
    <source>
        <dbReference type="EMBL" id="KAB8071721.1"/>
    </source>
</evidence>
<accession>A0A5N5WTA6</accession>
<dbReference type="Pfam" id="PF02898">
    <property type="entry name" value="NO_synthase"/>
    <property type="match status" value="1"/>
</dbReference>
<reference evidence="14 15" key="1">
    <citation type="submission" date="2019-04" db="EMBL/GenBank/DDBJ databases">
        <title>Friends and foes A comparative genomics study of 23 Aspergillus species from section Flavi.</title>
        <authorList>
            <consortium name="DOE Joint Genome Institute"/>
            <person name="Kjaerbolling I."/>
            <person name="Vesth T."/>
            <person name="Frisvad J.C."/>
            <person name="Nybo J.L."/>
            <person name="Theobald S."/>
            <person name="Kildgaard S."/>
            <person name="Isbrandt T."/>
            <person name="Kuo A."/>
            <person name="Sato A."/>
            <person name="Lyhne E.K."/>
            <person name="Kogle M.E."/>
            <person name="Wiebenga A."/>
            <person name="Kun R.S."/>
            <person name="Lubbers R.J."/>
            <person name="Makela M.R."/>
            <person name="Barry K."/>
            <person name="Chovatia M."/>
            <person name="Clum A."/>
            <person name="Daum C."/>
            <person name="Haridas S."/>
            <person name="He G."/>
            <person name="LaButti K."/>
            <person name="Lipzen A."/>
            <person name="Mondo S."/>
            <person name="Riley R."/>
            <person name="Salamov A."/>
            <person name="Simmons B.A."/>
            <person name="Magnuson J.K."/>
            <person name="Henrissat B."/>
            <person name="Mortensen U.H."/>
            <person name="Larsen T.O."/>
            <person name="Devries R.P."/>
            <person name="Grigoriev I.V."/>
            <person name="Machida M."/>
            <person name="Baker S.E."/>
            <person name="Andersen M.R."/>
        </authorList>
    </citation>
    <scope>NUCLEOTIDE SEQUENCE [LARGE SCALE GENOMIC DNA]</scope>
    <source>
        <strain evidence="14 15">CBS 151.66</strain>
    </source>
</reference>
<dbReference type="InterPro" id="IPR004030">
    <property type="entry name" value="NOS_N"/>
</dbReference>
<dbReference type="SUPFAM" id="SSF52343">
    <property type="entry name" value="Ferredoxin reductase-like, C-terminal NADP-linked domain"/>
    <property type="match status" value="1"/>
</dbReference>
<dbReference type="AlphaFoldDB" id="A0A5N5WTA6"/>
<dbReference type="Gene3D" id="3.90.1230.10">
    <property type="entry name" value="Nitric Oxide Synthase, Chain A, domain 3"/>
    <property type="match status" value="1"/>
</dbReference>
<dbReference type="InterPro" id="IPR039261">
    <property type="entry name" value="FNR_nucleotide-bd"/>
</dbReference>
<dbReference type="Gene3D" id="3.90.340.10">
    <property type="entry name" value="Nitric Oxide Synthase, Chain A, domain 1"/>
    <property type="match status" value="1"/>
</dbReference>
<keyword evidence="11" id="KW-0560">Oxidoreductase</keyword>
<comment type="similarity">
    <text evidence="3">Belongs to the NOS family.</text>
</comment>
<keyword evidence="5" id="KW-0349">Heme</keyword>
<name>A0A5N5WTA6_9EURO</name>
<dbReference type="Gene3D" id="3.40.50.360">
    <property type="match status" value="1"/>
</dbReference>
<dbReference type="Gene3D" id="3.90.440.10">
    <property type="entry name" value="Nitric Oxide Synthase,Heme Domain,Chain A domain 2"/>
    <property type="match status" value="1"/>
</dbReference>